<name>K0PZ98_9HYPH</name>
<evidence type="ECO:0000313" key="1">
    <source>
        <dbReference type="EMBL" id="CCM77125.1"/>
    </source>
</evidence>
<reference evidence="1 2" key="1">
    <citation type="journal article" date="2013" name="Genome Announc.">
        <title>Draft Genome Sequence of Rhizobium mesoamericanum STM3625, a Nitrogen-Fixing Symbiont of Mimosa pudica Isolated in French Guiana (South America).</title>
        <authorList>
            <person name="Moulin L."/>
            <person name="Mornico D."/>
            <person name="Melkonian R."/>
            <person name="Klonowska A."/>
        </authorList>
    </citation>
    <scope>NUCLEOTIDE SEQUENCE [LARGE SCALE GENOMIC DNA]</scope>
    <source>
        <strain evidence="1 2">STM3625</strain>
    </source>
</reference>
<keyword evidence="2" id="KW-1185">Reference proteome</keyword>
<sequence>MSVQGTYIGNVATPVSVVISGTSKNDIVTAPDDSLTVAAVSIANDTAGAIVCKLYWFRNANSTDYLIWENSVPANSTLIVSDIPIRLAEGDKIKAIGNTGIFVTAINLLNLPFGAR</sequence>
<accession>K0PZ98</accession>
<dbReference type="STRING" id="1211777.BN77_4173"/>
<dbReference type="EMBL" id="CANI01000028">
    <property type="protein sequence ID" value="CCM77125.1"/>
    <property type="molecule type" value="Genomic_DNA"/>
</dbReference>
<dbReference type="AlphaFoldDB" id="K0PZ98"/>
<dbReference type="Proteomes" id="UP000009319">
    <property type="component" value="Unassembled WGS sequence"/>
</dbReference>
<protein>
    <submittedName>
        <fullName evidence="1">Uncharacterized protein</fullName>
    </submittedName>
</protein>
<organism evidence="1 2">
    <name type="scientific">Rhizobium mesoamericanum STM3625</name>
    <dbReference type="NCBI Taxonomy" id="1211777"/>
    <lineage>
        <taxon>Bacteria</taxon>
        <taxon>Pseudomonadati</taxon>
        <taxon>Pseudomonadota</taxon>
        <taxon>Alphaproteobacteria</taxon>
        <taxon>Hyphomicrobiales</taxon>
        <taxon>Rhizobiaceae</taxon>
        <taxon>Rhizobium/Agrobacterium group</taxon>
        <taxon>Rhizobium</taxon>
    </lineage>
</organism>
<gene>
    <name evidence="1" type="ORF">BN77_4173</name>
</gene>
<proteinExistence type="predicted"/>
<evidence type="ECO:0000313" key="2">
    <source>
        <dbReference type="Proteomes" id="UP000009319"/>
    </source>
</evidence>
<dbReference type="HOGENOM" id="CLU_2094906_0_0_5"/>
<dbReference type="RefSeq" id="WP_007535055.1">
    <property type="nucleotide sequence ID" value="NZ_HF536772.1"/>
</dbReference>
<comment type="caution">
    <text evidence="1">The sequence shown here is derived from an EMBL/GenBank/DDBJ whole genome shotgun (WGS) entry which is preliminary data.</text>
</comment>